<dbReference type="GO" id="GO:0016998">
    <property type="term" value="P:cell wall macromolecule catabolic process"/>
    <property type="evidence" value="ECO:0007669"/>
    <property type="project" value="InterPro"/>
</dbReference>
<comment type="similarity">
    <text evidence="1">Belongs to the glycosyl hydrolase 25 family.</text>
</comment>
<dbReference type="GO" id="GO:0016052">
    <property type="term" value="P:carbohydrate catabolic process"/>
    <property type="evidence" value="ECO:0007669"/>
    <property type="project" value="TreeGrafter"/>
</dbReference>
<dbReference type="EMBL" id="FOCF01000005">
    <property type="protein sequence ID" value="SEN23771.1"/>
    <property type="molecule type" value="Genomic_DNA"/>
</dbReference>
<organism evidence="2 3">
    <name type="scientific">Sphingomonas gellani</name>
    <dbReference type="NCBI Taxonomy" id="1166340"/>
    <lineage>
        <taxon>Bacteria</taxon>
        <taxon>Pseudomonadati</taxon>
        <taxon>Pseudomonadota</taxon>
        <taxon>Alphaproteobacteria</taxon>
        <taxon>Sphingomonadales</taxon>
        <taxon>Sphingomonadaceae</taxon>
        <taxon>Sphingomonas</taxon>
    </lineage>
</organism>
<accession>A0A1H8EVW3</accession>
<dbReference type="SUPFAM" id="SSF51445">
    <property type="entry name" value="(Trans)glycosidases"/>
    <property type="match status" value="1"/>
</dbReference>
<dbReference type="InterPro" id="IPR002053">
    <property type="entry name" value="Glyco_hydro_25"/>
</dbReference>
<sequence length="224" mass="24936">MTRYWKPAALLAVLAILGMVGWSLAVHWRPSTQRFALQGIDLPMTSQRIEWGFVRAAGADFAYLAATAGTRQRKAEFESDWEALPEAGLRRGAVHLFSLCEPAEDQADAFNTFVPRTDDALPPAVDIDLRDDCAAHPDRAALLDAIRRFATRVETHAGKPVIVRVSRAAEREYQLTSAVNRPIWVMGNGMEPGYAGRPWRMWRASDVRRIDGVEGPVNWDVVAP</sequence>
<dbReference type="AlphaFoldDB" id="A0A1H8EVW3"/>
<dbReference type="GO" id="GO:0009253">
    <property type="term" value="P:peptidoglycan catabolic process"/>
    <property type="evidence" value="ECO:0007669"/>
    <property type="project" value="InterPro"/>
</dbReference>
<dbReference type="GO" id="GO:0003796">
    <property type="term" value="F:lysozyme activity"/>
    <property type="evidence" value="ECO:0007669"/>
    <property type="project" value="InterPro"/>
</dbReference>
<dbReference type="STRING" id="1166340.SAMN05192583_2331"/>
<dbReference type="PROSITE" id="PS51904">
    <property type="entry name" value="GLYCOSYL_HYDROL_F25_2"/>
    <property type="match status" value="1"/>
</dbReference>
<dbReference type="RefSeq" id="WP_244501539.1">
    <property type="nucleotide sequence ID" value="NZ_FOCF01000005.1"/>
</dbReference>
<evidence type="ECO:0000256" key="1">
    <source>
        <dbReference type="ARBA" id="ARBA00010646"/>
    </source>
</evidence>
<dbReference type="PANTHER" id="PTHR34135:SF2">
    <property type="entry name" value="LYSOZYME"/>
    <property type="match status" value="1"/>
</dbReference>
<gene>
    <name evidence="2" type="ORF">SAMN05192583_2331</name>
</gene>
<evidence type="ECO:0000313" key="2">
    <source>
        <dbReference type="EMBL" id="SEN23771.1"/>
    </source>
</evidence>
<reference evidence="3" key="1">
    <citation type="submission" date="2016-10" db="EMBL/GenBank/DDBJ databases">
        <authorList>
            <person name="Varghese N."/>
            <person name="Submissions S."/>
        </authorList>
    </citation>
    <scope>NUCLEOTIDE SEQUENCE [LARGE SCALE GENOMIC DNA]</scope>
    <source>
        <strain evidence="3">S6-262</strain>
    </source>
</reference>
<dbReference type="Proteomes" id="UP000199206">
    <property type="component" value="Unassembled WGS sequence"/>
</dbReference>
<name>A0A1H8EVW3_9SPHN</name>
<evidence type="ECO:0000313" key="3">
    <source>
        <dbReference type="Proteomes" id="UP000199206"/>
    </source>
</evidence>
<protein>
    <submittedName>
        <fullName evidence="2">Lysozyme</fullName>
    </submittedName>
</protein>
<proteinExistence type="inferred from homology"/>
<dbReference type="Pfam" id="PF01183">
    <property type="entry name" value="Glyco_hydro_25"/>
    <property type="match status" value="1"/>
</dbReference>
<dbReference type="PANTHER" id="PTHR34135">
    <property type="entry name" value="LYSOZYME"/>
    <property type="match status" value="1"/>
</dbReference>
<keyword evidence="3" id="KW-1185">Reference proteome</keyword>
<dbReference type="CDD" id="cd00599">
    <property type="entry name" value="GH25_muramidase"/>
    <property type="match status" value="1"/>
</dbReference>
<dbReference type="Gene3D" id="3.20.20.80">
    <property type="entry name" value="Glycosidases"/>
    <property type="match status" value="1"/>
</dbReference>
<dbReference type="InterPro" id="IPR017853">
    <property type="entry name" value="GH"/>
</dbReference>